<protein>
    <submittedName>
        <fullName evidence="2">Cyclin-like protein</fullName>
    </submittedName>
</protein>
<dbReference type="Pfam" id="PF08613">
    <property type="entry name" value="Cyclin"/>
    <property type="match status" value="1"/>
</dbReference>
<dbReference type="InterPro" id="IPR013922">
    <property type="entry name" value="Cyclin_PHO80-like"/>
</dbReference>
<dbReference type="Proteomes" id="UP001310594">
    <property type="component" value="Unassembled WGS sequence"/>
</dbReference>
<reference evidence="2" key="1">
    <citation type="submission" date="2023-08" db="EMBL/GenBank/DDBJ databases">
        <title>Black Yeasts Isolated from many extreme environments.</title>
        <authorList>
            <person name="Coleine C."/>
            <person name="Stajich J.E."/>
            <person name="Selbmann L."/>
        </authorList>
    </citation>
    <scope>NUCLEOTIDE SEQUENCE</scope>
    <source>
        <strain evidence="2">CCFEE 5810</strain>
    </source>
</reference>
<proteinExistence type="predicted"/>
<dbReference type="InterPro" id="IPR036915">
    <property type="entry name" value="Cyclin-like_sf"/>
</dbReference>
<dbReference type="GO" id="GO:0019901">
    <property type="term" value="F:protein kinase binding"/>
    <property type="evidence" value="ECO:0007669"/>
    <property type="project" value="InterPro"/>
</dbReference>
<feature type="region of interest" description="Disordered" evidence="1">
    <location>
        <begin position="317"/>
        <end position="351"/>
    </location>
</feature>
<evidence type="ECO:0000256" key="1">
    <source>
        <dbReference type="SAM" id="MobiDB-lite"/>
    </source>
</evidence>
<dbReference type="GO" id="GO:0005634">
    <property type="term" value="C:nucleus"/>
    <property type="evidence" value="ECO:0007669"/>
    <property type="project" value="TreeGrafter"/>
</dbReference>
<evidence type="ECO:0000313" key="2">
    <source>
        <dbReference type="EMBL" id="KAK5697867.1"/>
    </source>
</evidence>
<sequence>MPSFYAPRSNQLPITPPDSGSGYAYGDIYPQDPYQAQQSLNQPRHEGAYEYPQSYLQPAVAPAPPAYPYAQSNYQQPTTLPSISSYYEPIGAPILPPLRINNGLNFTDDYQRRLQQEQQSAAAREQQQRQAVKEEKATGGVSAKLDYDMERMTDFVTDATMTMYALHLSPICVADVDVTRSFHHKMQSPPSFRKWVLQVLSATRLPSSTIMLSLHYLNERVAHFGETVSTSENQIYRLLAVSLILGSKFLDDNTFINRSWSDVTAIKVTELNQLEVKWLQLIHWELHVDPNATNGLQAWLNSWAAYQEKDVIKQQPSRLSPLDTNVHGRVSSHRDRYSPYPTPHSATPSRVGYESAHSIGYSVPAPTQYANPSYTSDMWAASERQSNIDDYYRRSNRYSTVPEVNDYGHQTSTAQARQSTYQYPQTTQTSYYQTPTYGSAWDQGAWNAAHRYDCQCSACAYQQHYRPYAPSYTQTVMG</sequence>
<feature type="compositionally biased region" description="Low complexity" evidence="1">
    <location>
        <begin position="116"/>
        <end position="130"/>
    </location>
</feature>
<dbReference type="Gene3D" id="1.10.472.10">
    <property type="entry name" value="Cyclin-like"/>
    <property type="match status" value="1"/>
</dbReference>
<feature type="region of interest" description="Disordered" evidence="1">
    <location>
        <begin position="115"/>
        <end position="139"/>
    </location>
</feature>
<dbReference type="SUPFAM" id="SSF47954">
    <property type="entry name" value="Cyclin-like"/>
    <property type="match status" value="1"/>
</dbReference>
<gene>
    <name evidence="2" type="primary">CLG1</name>
    <name evidence="2" type="ORF">LTR97_006826</name>
</gene>
<dbReference type="AlphaFoldDB" id="A0AAN7VPZ8"/>
<dbReference type="GO" id="GO:0000307">
    <property type="term" value="C:cyclin-dependent protein kinase holoenzyme complex"/>
    <property type="evidence" value="ECO:0007669"/>
    <property type="project" value="TreeGrafter"/>
</dbReference>
<dbReference type="PANTHER" id="PTHR15615:SF27">
    <property type="entry name" value="PHO85 CYCLIN CLG1"/>
    <property type="match status" value="1"/>
</dbReference>
<dbReference type="GO" id="GO:0016538">
    <property type="term" value="F:cyclin-dependent protein serine/threonine kinase regulator activity"/>
    <property type="evidence" value="ECO:0007669"/>
    <property type="project" value="TreeGrafter"/>
</dbReference>
<feature type="region of interest" description="Disordered" evidence="1">
    <location>
        <begin position="1"/>
        <end position="51"/>
    </location>
</feature>
<dbReference type="CDD" id="cd20557">
    <property type="entry name" value="CYCLIN_ScPCL1-like"/>
    <property type="match status" value="1"/>
</dbReference>
<evidence type="ECO:0000313" key="3">
    <source>
        <dbReference type="Proteomes" id="UP001310594"/>
    </source>
</evidence>
<dbReference type="EMBL" id="JAVRQU010000010">
    <property type="protein sequence ID" value="KAK5697867.1"/>
    <property type="molecule type" value="Genomic_DNA"/>
</dbReference>
<accession>A0AAN7VPZ8</accession>
<organism evidence="2 3">
    <name type="scientific">Elasticomyces elasticus</name>
    <dbReference type="NCBI Taxonomy" id="574655"/>
    <lineage>
        <taxon>Eukaryota</taxon>
        <taxon>Fungi</taxon>
        <taxon>Dikarya</taxon>
        <taxon>Ascomycota</taxon>
        <taxon>Pezizomycotina</taxon>
        <taxon>Dothideomycetes</taxon>
        <taxon>Dothideomycetidae</taxon>
        <taxon>Mycosphaerellales</taxon>
        <taxon>Teratosphaeriaceae</taxon>
        <taxon>Elasticomyces</taxon>
    </lineage>
</organism>
<comment type="caution">
    <text evidence="2">The sequence shown here is derived from an EMBL/GenBank/DDBJ whole genome shotgun (WGS) entry which is preliminary data.</text>
</comment>
<dbReference type="PANTHER" id="PTHR15615">
    <property type="match status" value="1"/>
</dbReference>
<name>A0AAN7VPZ8_9PEZI</name>